<evidence type="ECO:0000313" key="4">
    <source>
        <dbReference type="Proteomes" id="UP000053593"/>
    </source>
</evidence>
<feature type="compositionally biased region" description="Basic and acidic residues" evidence="1">
    <location>
        <begin position="294"/>
        <end position="303"/>
    </location>
</feature>
<feature type="compositionally biased region" description="Polar residues" evidence="1">
    <location>
        <begin position="304"/>
        <end position="316"/>
    </location>
</feature>
<feature type="region of interest" description="Disordered" evidence="1">
    <location>
        <begin position="228"/>
        <end position="251"/>
    </location>
</feature>
<evidence type="ECO:0000313" key="3">
    <source>
        <dbReference type="EMBL" id="KIK55449.1"/>
    </source>
</evidence>
<keyword evidence="4" id="KW-1185">Reference proteome</keyword>
<reference evidence="3 4" key="1">
    <citation type="submission" date="2014-04" db="EMBL/GenBank/DDBJ databases">
        <title>Evolutionary Origins and Diversification of the Mycorrhizal Mutualists.</title>
        <authorList>
            <consortium name="DOE Joint Genome Institute"/>
            <consortium name="Mycorrhizal Genomics Consortium"/>
            <person name="Kohler A."/>
            <person name="Kuo A."/>
            <person name="Nagy L.G."/>
            <person name="Floudas D."/>
            <person name="Copeland A."/>
            <person name="Barry K.W."/>
            <person name="Cichocki N."/>
            <person name="Veneault-Fourrey C."/>
            <person name="LaButti K."/>
            <person name="Lindquist E.A."/>
            <person name="Lipzen A."/>
            <person name="Lundell T."/>
            <person name="Morin E."/>
            <person name="Murat C."/>
            <person name="Riley R."/>
            <person name="Ohm R."/>
            <person name="Sun H."/>
            <person name="Tunlid A."/>
            <person name="Henrissat B."/>
            <person name="Grigoriev I.V."/>
            <person name="Hibbett D.S."/>
            <person name="Martin F."/>
        </authorList>
    </citation>
    <scope>NUCLEOTIDE SEQUENCE [LARGE SCALE GENOMIC DNA]</scope>
    <source>
        <strain evidence="3 4">FD-317 M1</strain>
    </source>
</reference>
<dbReference type="EMBL" id="KN834806">
    <property type="protein sequence ID" value="KIK55449.1"/>
    <property type="molecule type" value="Genomic_DNA"/>
</dbReference>
<evidence type="ECO:0000259" key="2">
    <source>
        <dbReference type="Pfam" id="PF25534"/>
    </source>
</evidence>
<proteinExistence type="predicted"/>
<evidence type="ECO:0000256" key="1">
    <source>
        <dbReference type="SAM" id="MobiDB-lite"/>
    </source>
</evidence>
<dbReference type="PANTHER" id="PTHR36223:SF1">
    <property type="entry name" value="TRANSCRIPTION ELONGATION FACTOR EAF N-TERMINAL DOMAIN-CONTAINING PROTEIN"/>
    <property type="match status" value="1"/>
</dbReference>
<sequence length="316" mass="35700">MPVFKSFSASIVVDGKPLDEYNIETSNRDDGVTIVACWIPSEAGKNYQVHWSDTRLKHAIDGQVYVDGHFCGGRVLQRKDKFARKKGLRDSPTSVKLFQFSPLSMTENDEASMIEMPHTIGQIELHIQYWHVSRSGKTKLPSARPLPVQQIFSEKAKKGIDHQTSFSETVYDTRPKHTRIGKPIGECFLQFHFRYRPLGTSTLKIMTIAFVLIVPCPDILRAHGIAPKAANQSSRLGKRPRSPSHVEDVKPQIPDIIEVSDDDNPQREMERLQGRVDELRAKKSSVRDRKKIKHEPDGPHIKMESSSSGPVTIDLT</sequence>
<organism evidence="3 4">
    <name type="scientific">Collybiopsis luxurians FD-317 M1</name>
    <dbReference type="NCBI Taxonomy" id="944289"/>
    <lineage>
        <taxon>Eukaryota</taxon>
        <taxon>Fungi</taxon>
        <taxon>Dikarya</taxon>
        <taxon>Basidiomycota</taxon>
        <taxon>Agaricomycotina</taxon>
        <taxon>Agaricomycetes</taxon>
        <taxon>Agaricomycetidae</taxon>
        <taxon>Agaricales</taxon>
        <taxon>Marasmiineae</taxon>
        <taxon>Omphalotaceae</taxon>
        <taxon>Collybiopsis</taxon>
        <taxon>Collybiopsis luxurians</taxon>
    </lineage>
</organism>
<dbReference type="OrthoDB" id="3364132at2759"/>
<dbReference type="AlphaFoldDB" id="A0A0D0BZS3"/>
<dbReference type="Proteomes" id="UP000053593">
    <property type="component" value="Unassembled WGS sequence"/>
</dbReference>
<feature type="compositionally biased region" description="Basic and acidic residues" evidence="1">
    <location>
        <begin position="273"/>
        <end position="287"/>
    </location>
</feature>
<gene>
    <name evidence="3" type="ORF">GYMLUDRAFT_840525</name>
</gene>
<dbReference type="HOGENOM" id="CLU_060356_3_1_1"/>
<protein>
    <recommendedName>
        <fullName evidence="2">DUF7918 domain-containing protein</fullName>
    </recommendedName>
</protein>
<accession>A0A0D0BZS3</accession>
<name>A0A0D0BZS3_9AGAR</name>
<dbReference type="InterPro" id="IPR057678">
    <property type="entry name" value="DUF7918"/>
</dbReference>
<dbReference type="PANTHER" id="PTHR36223">
    <property type="entry name" value="BETA-LACTAMASE-TYPE TRANSPEPTIDASE FOLD DOMAIN CONTAINING PROTEIN"/>
    <property type="match status" value="1"/>
</dbReference>
<dbReference type="Pfam" id="PF25534">
    <property type="entry name" value="DUF7918"/>
    <property type="match status" value="1"/>
</dbReference>
<feature type="domain" description="DUF7918" evidence="2">
    <location>
        <begin position="8"/>
        <end position="197"/>
    </location>
</feature>
<feature type="region of interest" description="Disordered" evidence="1">
    <location>
        <begin position="273"/>
        <end position="316"/>
    </location>
</feature>